<dbReference type="EMBL" id="JAHCMY010000002">
    <property type="protein sequence ID" value="MBS9523368.1"/>
    <property type="molecule type" value="Genomic_DNA"/>
</dbReference>
<gene>
    <name evidence="2" type="ORF">KI659_04980</name>
</gene>
<evidence type="ECO:0000256" key="1">
    <source>
        <dbReference type="SAM" id="Phobius"/>
    </source>
</evidence>
<evidence type="ECO:0000313" key="2">
    <source>
        <dbReference type="EMBL" id="MBS9523368.1"/>
    </source>
</evidence>
<sequence>MEQELRVHSQKEKRAYLIKNIIKGLAMFALLIGTFIIAGKTIDAERFAWLQPFFGRVTLIISIFIASEGLSGLLPPEIFIIWALQDGTFLHFMFKVLFLSLISYAAGFLLYTVGRNLRNNQKFRAIKLKFFSKYDKLFREYGGFLIIVAALSPLPFGIICLMGGASAYNRKKYLRYSLWRVARFIIYGVILWQIDELRYV</sequence>
<organism evidence="2 3">
    <name type="scientific">Litoribacter ruber</name>
    <dbReference type="NCBI Taxonomy" id="702568"/>
    <lineage>
        <taxon>Bacteria</taxon>
        <taxon>Pseudomonadati</taxon>
        <taxon>Bacteroidota</taxon>
        <taxon>Cytophagia</taxon>
        <taxon>Cytophagales</taxon>
        <taxon>Cyclobacteriaceae</taxon>
        <taxon>Litoribacter</taxon>
    </lineage>
</organism>
<evidence type="ECO:0008006" key="4">
    <source>
        <dbReference type="Google" id="ProtNLM"/>
    </source>
</evidence>
<protein>
    <recommendedName>
        <fullName evidence="4">VTT domain-containing protein</fullName>
    </recommendedName>
</protein>
<name>A0AAP2CF53_9BACT</name>
<dbReference type="Proteomes" id="UP001319104">
    <property type="component" value="Unassembled WGS sequence"/>
</dbReference>
<proteinExistence type="predicted"/>
<dbReference type="RefSeq" id="WP_213944265.1">
    <property type="nucleotide sequence ID" value="NZ_JAHCMY010000002.1"/>
</dbReference>
<keyword evidence="1" id="KW-0812">Transmembrane</keyword>
<dbReference type="AlphaFoldDB" id="A0AAP2CF53"/>
<feature type="transmembrane region" description="Helical" evidence="1">
    <location>
        <begin position="59"/>
        <end position="84"/>
    </location>
</feature>
<reference evidence="2 3" key="1">
    <citation type="submission" date="2021-05" db="EMBL/GenBank/DDBJ databases">
        <authorList>
            <person name="Zhang Z.D."/>
            <person name="Osman G."/>
        </authorList>
    </citation>
    <scope>NUCLEOTIDE SEQUENCE [LARGE SCALE GENOMIC DNA]</scope>
    <source>
        <strain evidence="2 3">KCTC 32217</strain>
    </source>
</reference>
<keyword evidence="3" id="KW-1185">Reference proteome</keyword>
<keyword evidence="1" id="KW-0472">Membrane</keyword>
<evidence type="ECO:0000313" key="3">
    <source>
        <dbReference type="Proteomes" id="UP001319104"/>
    </source>
</evidence>
<feature type="transmembrane region" description="Helical" evidence="1">
    <location>
        <begin position="177"/>
        <end position="194"/>
    </location>
</feature>
<comment type="caution">
    <text evidence="2">The sequence shown here is derived from an EMBL/GenBank/DDBJ whole genome shotgun (WGS) entry which is preliminary data.</text>
</comment>
<feature type="transmembrane region" description="Helical" evidence="1">
    <location>
        <begin position="21"/>
        <end position="39"/>
    </location>
</feature>
<feature type="transmembrane region" description="Helical" evidence="1">
    <location>
        <begin position="141"/>
        <end position="165"/>
    </location>
</feature>
<accession>A0AAP2CF53</accession>
<feature type="transmembrane region" description="Helical" evidence="1">
    <location>
        <begin position="96"/>
        <end position="114"/>
    </location>
</feature>
<keyword evidence="1" id="KW-1133">Transmembrane helix</keyword>